<dbReference type="InterPro" id="IPR011989">
    <property type="entry name" value="ARM-like"/>
</dbReference>
<dbReference type="VEuPathDB" id="FungiDB:H257_11753"/>
<dbReference type="EMBL" id="KI913148">
    <property type="protein sequence ID" value="ETV73650.1"/>
    <property type="molecule type" value="Genomic_DNA"/>
</dbReference>
<dbReference type="AlphaFoldDB" id="W4G1U3"/>
<dbReference type="SUPFAM" id="SSF48371">
    <property type="entry name" value="ARM repeat"/>
    <property type="match status" value="1"/>
</dbReference>
<dbReference type="RefSeq" id="XP_009837076.1">
    <property type="nucleotide sequence ID" value="XM_009838774.1"/>
</dbReference>
<proteinExistence type="predicted"/>
<dbReference type="GO" id="GO:0000774">
    <property type="term" value="F:adenyl-nucleotide exchange factor activity"/>
    <property type="evidence" value="ECO:0007669"/>
    <property type="project" value="TreeGrafter"/>
</dbReference>
<evidence type="ECO:0008006" key="2">
    <source>
        <dbReference type="Google" id="ProtNLM"/>
    </source>
</evidence>
<sequence length="339" mass="37520">MPVGGISKLQAIMADPNKWLGLLRWSMQQQDGTHPTEFKAMDPKDKLWLEKVMKECVIDEVERMYQIIRVWAGEDPRDVLPKLIADPPANPYTPEEIEDYKEALLDEMLTRIDQIDNAQTFIKIGGLASVLHLFDSPRASIRSGAAEVFATCAQNNPPVQKAGLDGHMLEALSKLAQEDVDTTVRVKAILGISCMIRGLDKTAEQWFVQKCDGLRILQACIQTGDLRLQRKALFLLRYLANASATNAQQLLDQGVYITACSSFIGKDDVDLNESSLQALAEFAALGPAFKAACKQANLVQLVQARVAAIDALTSDEDREFAQEEKSFAALLLETLDVLE</sequence>
<organism evidence="1">
    <name type="scientific">Aphanomyces astaci</name>
    <name type="common">Crayfish plague agent</name>
    <dbReference type="NCBI Taxonomy" id="112090"/>
    <lineage>
        <taxon>Eukaryota</taxon>
        <taxon>Sar</taxon>
        <taxon>Stramenopiles</taxon>
        <taxon>Oomycota</taxon>
        <taxon>Saprolegniomycetes</taxon>
        <taxon>Saprolegniales</taxon>
        <taxon>Verrucalvaceae</taxon>
        <taxon>Aphanomyces</taxon>
    </lineage>
</organism>
<gene>
    <name evidence="1" type="ORF">H257_11753</name>
</gene>
<dbReference type="PANTHER" id="PTHR19316">
    <property type="entry name" value="PROTEIN FOLDING REGULATOR"/>
    <property type="match status" value="1"/>
</dbReference>
<dbReference type="Gene3D" id="1.25.10.10">
    <property type="entry name" value="Leucine-rich Repeat Variant"/>
    <property type="match status" value="1"/>
</dbReference>
<dbReference type="OrthoDB" id="10250458at2759"/>
<name>W4G1U3_APHAT</name>
<dbReference type="PANTHER" id="PTHR19316:SF18">
    <property type="entry name" value="HSP70-BINDING PROTEIN 1"/>
    <property type="match status" value="1"/>
</dbReference>
<dbReference type="GO" id="GO:0005783">
    <property type="term" value="C:endoplasmic reticulum"/>
    <property type="evidence" value="ECO:0007669"/>
    <property type="project" value="TreeGrafter"/>
</dbReference>
<dbReference type="InterPro" id="IPR016024">
    <property type="entry name" value="ARM-type_fold"/>
</dbReference>
<accession>W4G1U3</accession>
<dbReference type="GeneID" id="20813749"/>
<evidence type="ECO:0000313" key="1">
    <source>
        <dbReference type="EMBL" id="ETV73650.1"/>
    </source>
</evidence>
<reference evidence="1" key="1">
    <citation type="submission" date="2013-12" db="EMBL/GenBank/DDBJ databases">
        <title>The Genome Sequence of Aphanomyces astaci APO3.</title>
        <authorList>
            <consortium name="The Broad Institute Genomics Platform"/>
            <person name="Russ C."/>
            <person name="Tyler B."/>
            <person name="van West P."/>
            <person name="Dieguez-Uribeondo J."/>
            <person name="Young S.K."/>
            <person name="Zeng Q."/>
            <person name="Gargeya S."/>
            <person name="Fitzgerald M."/>
            <person name="Abouelleil A."/>
            <person name="Alvarado L."/>
            <person name="Chapman S.B."/>
            <person name="Gainer-Dewar J."/>
            <person name="Goldberg J."/>
            <person name="Griggs A."/>
            <person name="Gujja S."/>
            <person name="Hansen M."/>
            <person name="Howarth C."/>
            <person name="Imamovic A."/>
            <person name="Ireland A."/>
            <person name="Larimer J."/>
            <person name="McCowan C."/>
            <person name="Murphy C."/>
            <person name="Pearson M."/>
            <person name="Poon T.W."/>
            <person name="Priest M."/>
            <person name="Roberts A."/>
            <person name="Saif S."/>
            <person name="Shea T."/>
            <person name="Sykes S."/>
            <person name="Wortman J."/>
            <person name="Nusbaum C."/>
            <person name="Birren B."/>
        </authorList>
    </citation>
    <scope>NUCLEOTIDE SEQUENCE [LARGE SCALE GENOMIC DNA]</scope>
    <source>
        <strain evidence="1">APO3</strain>
    </source>
</reference>
<dbReference type="STRING" id="112090.W4G1U3"/>
<protein>
    <recommendedName>
        <fullName evidence="2">Nucleotide exchange factor Fes1 domain-containing protein</fullName>
    </recommendedName>
</protein>
<dbReference type="InterPro" id="IPR050693">
    <property type="entry name" value="Hsp70_NEF-Inhibitors"/>
</dbReference>